<dbReference type="EMBL" id="MDHH01000001">
    <property type="protein sequence ID" value="OUE04852.1"/>
    <property type="molecule type" value="Genomic_DNA"/>
</dbReference>
<feature type="transmembrane region" description="Helical" evidence="1">
    <location>
        <begin position="171"/>
        <end position="196"/>
    </location>
</feature>
<sequence>MLDGDLADARAEVEVGQQLGDAGAEMEDPLVHRDADGQRAHALGHRVQVLAVVAAPAVRGIVVADPHDRAVRAEPLAVDPLDEAGEGVGGGAHGSSVARGPAGARAFPGCRNHARVVARHTAGDGMRSATRITIGVLAAELVVTAALLLLADRWEDMGWPALGMEHPLIALGLLMPPLIVVTAVALVLLAATRILVAEVGALRARRAPVADGLSASSRPAPRR</sequence>
<gene>
    <name evidence="2" type="ORF">CMMCAS07_07880</name>
</gene>
<dbReference type="AlphaFoldDB" id="A0A251XMX8"/>
<reference evidence="2 3" key="1">
    <citation type="submission" date="2016-08" db="EMBL/GenBank/DDBJ databases">
        <title>Genome sequence of Clavibacter michiganensis subsp. michiganensis strain CASJ007.</title>
        <authorList>
            <person name="Thapa S.P."/>
            <person name="Coaker G."/>
        </authorList>
    </citation>
    <scope>NUCLEOTIDE SEQUENCE [LARGE SCALE GENOMIC DNA]</scope>
    <source>
        <strain evidence="2">CASJ007</strain>
    </source>
</reference>
<protein>
    <submittedName>
        <fullName evidence="2">Uncharacterized protein</fullName>
    </submittedName>
</protein>
<feature type="transmembrane region" description="Helical" evidence="1">
    <location>
        <begin position="132"/>
        <end position="151"/>
    </location>
</feature>
<keyword evidence="1" id="KW-0812">Transmembrane</keyword>
<accession>A0A251XMX8</accession>
<comment type="caution">
    <text evidence="2">The sequence shown here is derived from an EMBL/GenBank/DDBJ whole genome shotgun (WGS) entry which is preliminary data.</text>
</comment>
<proteinExistence type="predicted"/>
<keyword evidence="3" id="KW-1185">Reference proteome</keyword>
<keyword evidence="1" id="KW-0472">Membrane</keyword>
<evidence type="ECO:0000313" key="2">
    <source>
        <dbReference type="EMBL" id="OUE04852.1"/>
    </source>
</evidence>
<dbReference type="Proteomes" id="UP000195062">
    <property type="component" value="Unassembled WGS sequence"/>
</dbReference>
<keyword evidence="1" id="KW-1133">Transmembrane helix</keyword>
<evidence type="ECO:0000256" key="1">
    <source>
        <dbReference type="SAM" id="Phobius"/>
    </source>
</evidence>
<organism evidence="2 3">
    <name type="scientific">Clavibacter michiganensis subsp. michiganensis</name>
    <dbReference type="NCBI Taxonomy" id="33013"/>
    <lineage>
        <taxon>Bacteria</taxon>
        <taxon>Bacillati</taxon>
        <taxon>Actinomycetota</taxon>
        <taxon>Actinomycetes</taxon>
        <taxon>Micrococcales</taxon>
        <taxon>Microbacteriaceae</taxon>
        <taxon>Clavibacter</taxon>
    </lineage>
</organism>
<evidence type="ECO:0000313" key="3">
    <source>
        <dbReference type="Proteomes" id="UP000195062"/>
    </source>
</evidence>
<name>A0A251XMX8_CLAMM</name>